<dbReference type="EMBL" id="LAZR01008522">
    <property type="protein sequence ID" value="KKM78233.1"/>
    <property type="molecule type" value="Genomic_DNA"/>
</dbReference>
<proteinExistence type="predicted"/>
<evidence type="ECO:0000313" key="1">
    <source>
        <dbReference type="EMBL" id="KKM78233.1"/>
    </source>
</evidence>
<protein>
    <submittedName>
        <fullName evidence="1">Uncharacterized protein</fullName>
    </submittedName>
</protein>
<reference evidence="1" key="1">
    <citation type="journal article" date="2015" name="Nature">
        <title>Complex archaea that bridge the gap between prokaryotes and eukaryotes.</title>
        <authorList>
            <person name="Spang A."/>
            <person name="Saw J.H."/>
            <person name="Jorgensen S.L."/>
            <person name="Zaremba-Niedzwiedzka K."/>
            <person name="Martijn J."/>
            <person name="Lind A.E."/>
            <person name="van Eijk R."/>
            <person name="Schleper C."/>
            <person name="Guy L."/>
            <person name="Ettema T.J."/>
        </authorList>
    </citation>
    <scope>NUCLEOTIDE SEQUENCE</scope>
</reference>
<name>A0A0F9K8F1_9ZZZZ</name>
<dbReference type="AlphaFoldDB" id="A0A0F9K8F1"/>
<gene>
    <name evidence="1" type="ORF">LCGC14_1361950</name>
</gene>
<comment type="caution">
    <text evidence="1">The sequence shown here is derived from an EMBL/GenBank/DDBJ whole genome shotgun (WGS) entry which is preliminary data.</text>
</comment>
<organism evidence="1">
    <name type="scientific">marine sediment metagenome</name>
    <dbReference type="NCBI Taxonomy" id="412755"/>
    <lineage>
        <taxon>unclassified sequences</taxon>
        <taxon>metagenomes</taxon>
        <taxon>ecological metagenomes</taxon>
    </lineage>
</organism>
<accession>A0A0F9K8F1</accession>
<sequence length="63" mass="7300">MKVLTDRELELIQQLIEEEQTALEKLDQDEPVIETLRRLEALNTKLFGPAIADWPAPRWVKAS</sequence>